<dbReference type="OrthoDB" id="411358at2759"/>
<dbReference type="Proteomes" id="UP000601435">
    <property type="component" value="Unassembled WGS sequence"/>
</dbReference>
<comment type="caution">
    <text evidence="1">The sequence shown here is derived from an EMBL/GenBank/DDBJ whole genome shotgun (WGS) entry which is preliminary data.</text>
</comment>
<dbReference type="AlphaFoldDB" id="A0A812P3W0"/>
<dbReference type="EMBL" id="CAJNJA010014064">
    <property type="protein sequence ID" value="CAE7334998.1"/>
    <property type="molecule type" value="Genomic_DNA"/>
</dbReference>
<reference evidence="1" key="1">
    <citation type="submission" date="2021-02" db="EMBL/GenBank/DDBJ databases">
        <authorList>
            <person name="Dougan E. K."/>
            <person name="Rhodes N."/>
            <person name="Thang M."/>
            <person name="Chan C."/>
        </authorList>
    </citation>
    <scope>NUCLEOTIDE SEQUENCE</scope>
</reference>
<evidence type="ECO:0000313" key="1">
    <source>
        <dbReference type="EMBL" id="CAE7334998.1"/>
    </source>
</evidence>
<organism evidence="1 2">
    <name type="scientific">Symbiodinium necroappetens</name>
    <dbReference type="NCBI Taxonomy" id="1628268"/>
    <lineage>
        <taxon>Eukaryota</taxon>
        <taxon>Sar</taxon>
        <taxon>Alveolata</taxon>
        <taxon>Dinophyceae</taxon>
        <taxon>Suessiales</taxon>
        <taxon>Symbiodiniaceae</taxon>
        <taxon>Symbiodinium</taxon>
    </lineage>
</organism>
<gene>
    <name evidence="1" type="ORF">SNEC2469_LOCUS8553</name>
</gene>
<proteinExistence type="predicted"/>
<evidence type="ECO:0000313" key="2">
    <source>
        <dbReference type="Proteomes" id="UP000601435"/>
    </source>
</evidence>
<name>A0A812P3W0_9DINO</name>
<sequence>MHVPNEWTHTITKKLHELGYKNQAIDLEFIFTKDGPQLVEINSRYSYMGYWSWYTQVSQKCTLMHQPDVRNLENRTCSCLGMKVPKFPSDTNIVSKLAVAVYTNKTGKLDTIVNTNFLDKFLEDGNAECWIPKPAFKAGFIGPEELEYGGGKWAKLGFMMLTAKRTDFAATNTKLVEMFQGMFVEPDSYLLTQDDEMGYAVQKTAIDF</sequence>
<evidence type="ECO:0008006" key="3">
    <source>
        <dbReference type="Google" id="ProtNLM"/>
    </source>
</evidence>
<protein>
    <recommendedName>
        <fullName evidence="3">ATP-grasp domain-containing protein</fullName>
    </recommendedName>
</protein>
<dbReference type="Gene3D" id="3.30.470.20">
    <property type="entry name" value="ATP-grasp fold, B domain"/>
    <property type="match status" value="1"/>
</dbReference>
<keyword evidence="2" id="KW-1185">Reference proteome</keyword>
<accession>A0A812P3W0</accession>